<protein>
    <recommendedName>
        <fullName evidence="10">Ribosomal RNA small subunit methyltransferase E</fullName>
        <ecNumber evidence="10">2.1.1.193</ecNumber>
    </recommendedName>
</protein>
<keyword evidence="3 10" id="KW-0963">Cytoplasm</keyword>
<dbReference type="InterPro" id="IPR046886">
    <property type="entry name" value="RsmE_MTase_dom"/>
</dbReference>
<evidence type="ECO:0000256" key="2">
    <source>
        <dbReference type="ARBA" id="ARBA00005528"/>
    </source>
</evidence>
<dbReference type="Pfam" id="PF04452">
    <property type="entry name" value="Methyltrans_RNA"/>
    <property type="match status" value="1"/>
</dbReference>
<dbReference type="EMBL" id="CP014227">
    <property type="protein sequence ID" value="AMD85514.1"/>
    <property type="molecule type" value="Genomic_DNA"/>
</dbReference>
<keyword evidence="5 10" id="KW-0489">Methyltransferase</keyword>
<dbReference type="NCBIfam" id="TIGR00046">
    <property type="entry name" value="RsmE family RNA methyltransferase"/>
    <property type="match status" value="1"/>
</dbReference>
<dbReference type="InterPro" id="IPR029028">
    <property type="entry name" value="Alpha/beta_knot_MTases"/>
</dbReference>
<dbReference type="PIRSF" id="PIRSF015601">
    <property type="entry name" value="MTase_slr0722"/>
    <property type="match status" value="1"/>
</dbReference>
<proteinExistence type="inferred from homology"/>
<name>A0AAX2GTZ1_9FLAO</name>
<accession>A0AAX2GTZ1</accession>
<evidence type="ECO:0000313" key="13">
    <source>
        <dbReference type="EMBL" id="AMD85514.1"/>
    </source>
</evidence>
<dbReference type="NCBIfam" id="NF008702">
    <property type="entry name" value="PRK11713.6-1"/>
    <property type="match status" value="1"/>
</dbReference>
<dbReference type="GO" id="GO:0070042">
    <property type="term" value="F:rRNA (uridine-N3-)-methyltransferase activity"/>
    <property type="evidence" value="ECO:0007669"/>
    <property type="project" value="TreeGrafter"/>
</dbReference>
<sequence>MQLFYHPEVDQQSKNIRFNKDESQHIAKVLRKIEGDMLHITNGKGFLFTTQLSLASPKGCEVAILNSEKRPPLPYYLHLVVAPTKMNERYEWFLEKATEIGVSEVTPIICEHSERTTIKLERFEKIILSAMKQSLQCYLPVLNPPISSTDFFKNKQDDSIKFIAHCEDTAKQLLIQQLSPLPTRITILIGPEGDFSSEEINTALSQHFIPISLGEHRLRTETAAIVACHTVNIASLL</sequence>
<dbReference type="InterPro" id="IPR046887">
    <property type="entry name" value="RsmE_PUA-like"/>
</dbReference>
<gene>
    <name evidence="14" type="primary">rsmE</name>
    <name evidence="13" type="ORF">AXF12_08310</name>
    <name evidence="14" type="ORF">SAMEA44541418_00020</name>
</gene>
<dbReference type="CDD" id="cd18084">
    <property type="entry name" value="RsmE-like"/>
    <property type="match status" value="1"/>
</dbReference>
<dbReference type="Proteomes" id="UP000065822">
    <property type="component" value="Chromosome"/>
</dbReference>
<comment type="similarity">
    <text evidence="2 10">Belongs to the RNA methyltransferase RsmE family.</text>
</comment>
<dbReference type="PANTHER" id="PTHR30027">
    <property type="entry name" value="RIBOSOMAL RNA SMALL SUBUNIT METHYLTRANSFERASE E"/>
    <property type="match status" value="1"/>
</dbReference>
<dbReference type="AlphaFoldDB" id="A0AAX2GTZ1"/>
<evidence type="ECO:0000256" key="5">
    <source>
        <dbReference type="ARBA" id="ARBA00022603"/>
    </source>
</evidence>
<dbReference type="Pfam" id="PF20260">
    <property type="entry name" value="PUA_4"/>
    <property type="match status" value="1"/>
</dbReference>
<dbReference type="KEGG" id="chg:AXF12_08310"/>
<dbReference type="InterPro" id="IPR029026">
    <property type="entry name" value="tRNA_m1G_MTases_N"/>
</dbReference>
<dbReference type="RefSeq" id="WP_066430162.1">
    <property type="nucleotide sequence ID" value="NZ_CP014227.1"/>
</dbReference>
<dbReference type="GO" id="GO:0005737">
    <property type="term" value="C:cytoplasm"/>
    <property type="evidence" value="ECO:0007669"/>
    <property type="project" value="UniProtKB-SubCell"/>
</dbReference>
<comment type="function">
    <text evidence="8 10">Specifically methylates the N3 position of the uracil ring of uridine 1498 (m3U1498) in 16S rRNA. Acts on the fully assembled 30S ribosomal subunit.</text>
</comment>
<keyword evidence="15" id="KW-1185">Reference proteome</keyword>
<evidence type="ECO:0000313" key="14">
    <source>
        <dbReference type="EMBL" id="SNV00731.1"/>
    </source>
</evidence>
<evidence type="ECO:0000313" key="15">
    <source>
        <dbReference type="Proteomes" id="UP000065822"/>
    </source>
</evidence>
<reference evidence="14 16" key="2">
    <citation type="submission" date="2017-06" db="EMBL/GenBank/DDBJ databases">
        <authorList>
            <consortium name="Pathogen Informatics"/>
        </authorList>
    </citation>
    <scope>NUCLEOTIDE SEQUENCE [LARGE SCALE GENOMIC DNA]</scope>
    <source>
        <strain evidence="14 16">NCTC12947</strain>
    </source>
</reference>
<dbReference type="Proteomes" id="UP000215539">
    <property type="component" value="Chromosome 1"/>
</dbReference>
<dbReference type="EC" id="2.1.1.193" evidence="10"/>
<evidence type="ECO:0000259" key="12">
    <source>
        <dbReference type="Pfam" id="PF20260"/>
    </source>
</evidence>
<keyword evidence="7 10" id="KW-0949">S-adenosyl-L-methionine</keyword>
<evidence type="ECO:0000256" key="4">
    <source>
        <dbReference type="ARBA" id="ARBA00022552"/>
    </source>
</evidence>
<evidence type="ECO:0000256" key="1">
    <source>
        <dbReference type="ARBA" id="ARBA00004496"/>
    </source>
</evidence>
<dbReference type="SUPFAM" id="SSF88697">
    <property type="entry name" value="PUA domain-like"/>
    <property type="match status" value="1"/>
</dbReference>
<keyword evidence="4 10" id="KW-0698">rRNA processing</keyword>
<dbReference type="InterPro" id="IPR015947">
    <property type="entry name" value="PUA-like_sf"/>
</dbReference>
<organism evidence="14 16">
    <name type="scientific">Capnocytophaga haemolytica</name>
    <dbReference type="NCBI Taxonomy" id="45243"/>
    <lineage>
        <taxon>Bacteria</taxon>
        <taxon>Pseudomonadati</taxon>
        <taxon>Bacteroidota</taxon>
        <taxon>Flavobacteriia</taxon>
        <taxon>Flavobacteriales</taxon>
        <taxon>Flavobacteriaceae</taxon>
        <taxon>Capnocytophaga</taxon>
    </lineage>
</organism>
<evidence type="ECO:0000256" key="6">
    <source>
        <dbReference type="ARBA" id="ARBA00022679"/>
    </source>
</evidence>
<dbReference type="InterPro" id="IPR006700">
    <property type="entry name" value="RsmE"/>
</dbReference>
<dbReference type="GO" id="GO:0070475">
    <property type="term" value="P:rRNA base methylation"/>
    <property type="evidence" value="ECO:0007669"/>
    <property type="project" value="TreeGrafter"/>
</dbReference>
<evidence type="ECO:0000256" key="3">
    <source>
        <dbReference type="ARBA" id="ARBA00022490"/>
    </source>
</evidence>
<comment type="catalytic activity">
    <reaction evidence="9 10">
        <text>uridine(1498) in 16S rRNA + S-adenosyl-L-methionine = N(3)-methyluridine(1498) in 16S rRNA + S-adenosyl-L-homocysteine + H(+)</text>
        <dbReference type="Rhea" id="RHEA:42920"/>
        <dbReference type="Rhea" id="RHEA-COMP:10283"/>
        <dbReference type="Rhea" id="RHEA-COMP:10284"/>
        <dbReference type="ChEBI" id="CHEBI:15378"/>
        <dbReference type="ChEBI" id="CHEBI:57856"/>
        <dbReference type="ChEBI" id="CHEBI:59789"/>
        <dbReference type="ChEBI" id="CHEBI:65315"/>
        <dbReference type="ChEBI" id="CHEBI:74502"/>
        <dbReference type="EC" id="2.1.1.193"/>
    </reaction>
</comment>
<reference evidence="13 15" key="1">
    <citation type="submission" date="2016-02" db="EMBL/GenBank/DDBJ databases">
        <authorList>
            <person name="Holder M.E."/>
            <person name="Ajami N.J."/>
            <person name="Petrosino J.F."/>
        </authorList>
    </citation>
    <scope>NUCLEOTIDE SEQUENCE [LARGE SCALE GENOMIC DNA]</scope>
    <source>
        <strain evidence="13 15">CCUG 32990</strain>
    </source>
</reference>
<dbReference type="EMBL" id="LT906449">
    <property type="protein sequence ID" value="SNV00731.1"/>
    <property type="molecule type" value="Genomic_DNA"/>
</dbReference>
<dbReference type="SUPFAM" id="SSF75217">
    <property type="entry name" value="alpha/beta knot"/>
    <property type="match status" value="1"/>
</dbReference>
<evidence type="ECO:0000256" key="8">
    <source>
        <dbReference type="ARBA" id="ARBA00025699"/>
    </source>
</evidence>
<dbReference type="PANTHER" id="PTHR30027:SF3">
    <property type="entry name" value="16S RRNA (URACIL(1498)-N(3))-METHYLTRANSFERASE"/>
    <property type="match status" value="1"/>
</dbReference>
<feature type="domain" description="Ribosomal RNA small subunit methyltransferase E PUA-like" evidence="12">
    <location>
        <begin position="19"/>
        <end position="64"/>
    </location>
</feature>
<evidence type="ECO:0000256" key="10">
    <source>
        <dbReference type="PIRNR" id="PIRNR015601"/>
    </source>
</evidence>
<keyword evidence="6 10" id="KW-0808">Transferase</keyword>
<evidence type="ECO:0000259" key="11">
    <source>
        <dbReference type="Pfam" id="PF04452"/>
    </source>
</evidence>
<comment type="subcellular location">
    <subcellularLocation>
        <location evidence="1 10">Cytoplasm</location>
    </subcellularLocation>
</comment>
<evidence type="ECO:0000256" key="9">
    <source>
        <dbReference type="ARBA" id="ARBA00047944"/>
    </source>
</evidence>
<evidence type="ECO:0000313" key="16">
    <source>
        <dbReference type="Proteomes" id="UP000215539"/>
    </source>
</evidence>
<feature type="domain" description="Ribosomal RNA small subunit methyltransferase E methyltransferase" evidence="11">
    <location>
        <begin position="72"/>
        <end position="231"/>
    </location>
</feature>
<dbReference type="Gene3D" id="3.40.1280.10">
    <property type="match status" value="1"/>
</dbReference>
<evidence type="ECO:0000256" key="7">
    <source>
        <dbReference type="ARBA" id="ARBA00022691"/>
    </source>
</evidence>
<dbReference type="Gene3D" id="2.40.240.20">
    <property type="entry name" value="Hypothetical PUA domain-like, domain 1"/>
    <property type="match status" value="1"/>
</dbReference>